<dbReference type="InterPro" id="IPR050769">
    <property type="entry name" value="NAT_camello-type"/>
</dbReference>
<keyword evidence="1" id="KW-0808">Transferase</keyword>
<evidence type="ECO:0000313" key="4">
    <source>
        <dbReference type="Proteomes" id="UP000034849"/>
    </source>
</evidence>
<evidence type="ECO:0000313" key="3">
    <source>
        <dbReference type="EMBL" id="KKQ28067.1"/>
    </source>
</evidence>
<dbReference type="GO" id="GO:0008080">
    <property type="term" value="F:N-acetyltransferase activity"/>
    <property type="evidence" value="ECO:0007669"/>
    <property type="project" value="InterPro"/>
</dbReference>
<dbReference type="CDD" id="cd04301">
    <property type="entry name" value="NAT_SF"/>
    <property type="match status" value="1"/>
</dbReference>
<dbReference type="Pfam" id="PF00583">
    <property type="entry name" value="Acetyltransf_1"/>
    <property type="match status" value="1"/>
</dbReference>
<proteinExistence type="predicted"/>
<dbReference type="STRING" id="1619046.US42_C0002G0022"/>
<accession>A0A0G0GDH8</accession>
<evidence type="ECO:0000259" key="2">
    <source>
        <dbReference type="PROSITE" id="PS51186"/>
    </source>
</evidence>
<dbReference type="InterPro" id="IPR016181">
    <property type="entry name" value="Acyl_CoA_acyltransferase"/>
</dbReference>
<reference evidence="3 4" key="1">
    <citation type="journal article" date="2015" name="Nature">
        <title>rRNA introns, odd ribosomes, and small enigmatic genomes across a large radiation of phyla.</title>
        <authorList>
            <person name="Brown C.T."/>
            <person name="Hug L.A."/>
            <person name="Thomas B.C."/>
            <person name="Sharon I."/>
            <person name="Castelle C.J."/>
            <person name="Singh A."/>
            <person name="Wilkins M.J."/>
            <person name="Williams K.H."/>
            <person name="Banfield J.F."/>
        </authorList>
    </citation>
    <scope>NUCLEOTIDE SEQUENCE [LARGE SCALE GENOMIC DNA]</scope>
</reference>
<dbReference type="SUPFAM" id="SSF55729">
    <property type="entry name" value="Acyl-CoA N-acyltransferases (Nat)"/>
    <property type="match status" value="1"/>
</dbReference>
<dbReference type="Gene3D" id="3.40.630.30">
    <property type="match status" value="1"/>
</dbReference>
<dbReference type="PANTHER" id="PTHR13947:SF37">
    <property type="entry name" value="LD18367P"/>
    <property type="match status" value="1"/>
</dbReference>
<dbReference type="PROSITE" id="PS51186">
    <property type="entry name" value="GNAT"/>
    <property type="match status" value="1"/>
</dbReference>
<dbReference type="PANTHER" id="PTHR13947">
    <property type="entry name" value="GNAT FAMILY N-ACETYLTRANSFERASE"/>
    <property type="match status" value="1"/>
</dbReference>
<dbReference type="InterPro" id="IPR000182">
    <property type="entry name" value="GNAT_dom"/>
</dbReference>
<dbReference type="EMBL" id="LBSX01000002">
    <property type="protein sequence ID" value="KKQ28067.1"/>
    <property type="molecule type" value="Genomic_DNA"/>
</dbReference>
<protein>
    <recommendedName>
        <fullName evidence="2">N-acetyltransferase domain-containing protein</fullName>
    </recommendedName>
</protein>
<sequence length="146" mass="17475">MSDIIYSTMKNSEEIEFLRDRRSFNYSFNKVTMDSLEKHFRLKDSLYLLAKKEERFVAFCSIDRGWWEENFFFIREILVDPDFHKRGIGEKLMSMCIEHAKNCGTVGVVTETDFVNIPMQKLCEKLGFTKWENPQWKEGITYKLIF</sequence>
<evidence type="ECO:0000256" key="1">
    <source>
        <dbReference type="ARBA" id="ARBA00022679"/>
    </source>
</evidence>
<dbReference type="Proteomes" id="UP000034849">
    <property type="component" value="Unassembled WGS sequence"/>
</dbReference>
<gene>
    <name evidence="3" type="ORF">US42_C0002G0022</name>
</gene>
<organism evidence="3 4">
    <name type="scientific">Candidatus Magasanikbacteria bacterium GW2011_GWC2_37_14</name>
    <dbReference type="NCBI Taxonomy" id="1619046"/>
    <lineage>
        <taxon>Bacteria</taxon>
        <taxon>Candidatus Magasanikiibacteriota</taxon>
    </lineage>
</organism>
<name>A0A0G0GDH8_9BACT</name>
<comment type="caution">
    <text evidence="3">The sequence shown here is derived from an EMBL/GenBank/DDBJ whole genome shotgun (WGS) entry which is preliminary data.</text>
</comment>
<feature type="domain" description="N-acetyltransferase" evidence="2">
    <location>
        <begin position="4"/>
        <end position="146"/>
    </location>
</feature>
<dbReference type="AlphaFoldDB" id="A0A0G0GDH8"/>